<name>A0A7W3XRW6_9BACL</name>
<dbReference type="InterPro" id="IPR050678">
    <property type="entry name" value="DNA_Partitioning_ATPase"/>
</dbReference>
<dbReference type="CDD" id="cd02042">
    <property type="entry name" value="ParAB_family"/>
    <property type="match status" value="1"/>
</dbReference>
<dbReference type="AlphaFoldDB" id="A0A7W3XRW6"/>
<dbReference type="RefSeq" id="WP_246334186.1">
    <property type="nucleotide sequence ID" value="NZ_JACJIP010000014.1"/>
</dbReference>
<accession>A0A7W3XRW6</accession>
<dbReference type="Gene3D" id="3.40.50.300">
    <property type="entry name" value="P-loop containing nucleotide triphosphate hydrolases"/>
    <property type="match status" value="1"/>
</dbReference>
<gene>
    <name evidence="2" type="ORF">FHR92_002455</name>
</gene>
<evidence type="ECO:0000313" key="2">
    <source>
        <dbReference type="EMBL" id="MBA9085983.1"/>
    </source>
</evidence>
<keyword evidence="3" id="KW-1185">Reference proteome</keyword>
<dbReference type="InterPro" id="IPR027417">
    <property type="entry name" value="P-loop_NTPase"/>
</dbReference>
<dbReference type="Proteomes" id="UP000567067">
    <property type="component" value="Unassembled WGS sequence"/>
</dbReference>
<feature type="domain" description="AAA" evidence="1">
    <location>
        <begin position="78"/>
        <end position="256"/>
    </location>
</feature>
<proteinExistence type="predicted"/>
<dbReference type="PANTHER" id="PTHR13696:SF99">
    <property type="entry name" value="COBYRINIC ACID AC-DIAMIDE SYNTHASE"/>
    <property type="match status" value="1"/>
</dbReference>
<evidence type="ECO:0000313" key="3">
    <source>
        <dbReference type="Proteomes" id="UP000567067"/>
    </source>
</evidence>
<comment type="caution">
    <text evidence="2">The sequence shown here is derived from an EMBL/GenBank/DDBJ whole genome shotgun (WGS) entry which is preliminary data.</text>
</comment>
<reference evidence="2 3" key="1">
    <citation type="submission" date="2020-08" db="EMBL/GenBank/DDBJ databases">
        <title>Genomic Encyclopedia of Type Strains, Phase III (KMG-III): the genomes of soil and plant-associated and newly described type strains.</title>
        <authorList>
            <person name="Whitman W."/>
        </authorList>
    </citation>
    <scope>NUCLEOTIDE SEQUENCE [LARGE SCALE GENOMIC DNA]</scope>
    <source>
        <strain evidence="2 3">CECT 8693</strain>
    </source>
</reference>
<dbReference type="InterPro" id="IPR025669">
    <property type="entry name" value="AAA_dom"/>
</dbReference>
<dbReference type="EMBL" id="JACJIP010000014">
    <property type="protein sequence ID" value="MBA9085983.1"/>
    <property type="molecule type" value="Genomic_DNA"/>
</dbReference>
<evidence type="ECO:0000259" key="1">
    <source>
        <dbReference type="Pfam" id="PF13614"/>
    </source>
</evidence>
<dbReference type="Pfam" id="PF13614">
    <property type="entry name" value="AAA_31"/>
    <property type="match status" value="1"/>
</dbReference>
<dbReference type="SUPFAM" id="SSF52540">
    <property type="entry name" value="P-loop containing nucleoside triphosphate hydrolases"/>
    <property type="match status" value="1"/>
</dbReference>
<sequence>MQLSQSELVKKLALLVDECSTFSIFAKRSATELRKIKELRYYLDNFSQELQKEYVRYNLGQKRLRLIQKWIEGDDGMTKVVSMLNMKGGVGKTTLTYNLTWYAAYKKNFKILTVDLDPQSNLSQLFLGDEGYEQFLENDEPSIVDVFEKHNQDPEEVIQEIHNWDDGSMIHIVPSKLELSTTLKNPTSKERRLAKFLNKVKSRYDLIIIDCAPTDSILTVASYLASDFVIIPAKLERLSAIGLPLLNRSLTEFNEEYTGEHKVEVAGIIFNDVNPGNAKENRTSIQKVESFTNVVNWKVFTNKVRRSASFLAGNSEGKPIFQASNARDYVIKEFDDVGQEFLSSVGLK</sequence>
<dbReference type="PANTHER" id="PTHR13696">
    <property type="entry name" value="P-LOOP CONTAINING NUCLEOSIDE TRIPHOSPHATE HYDROLASE"/>
    <property type="match status" value="1"/>
</dbReference>
<organism evidence="2 3">
    <name type="scientific">Fontibacillus solani</name>
    <dbReference type="NCBI Taxonomy" id="1572857"/>
    <lineage>
        <taxon>Bacteria</taxon>
        <taxon>Bacillati</taxon>
        <taxon>Bacillota</taxon>
        <taxon>Bacilli</taxon>
        <taxon>Bacillales</taxon>
        <taxon>Paenibacillaceae</taxon>
        <taxon>Fontibacillus</taxon>
    </lineage>
</organism>
<protein>
    <submittedName>
        <fullName evidence="2">Chromosome partitioning protein</fullName>
    </submittedName>
</protein>